<keyword evidence="3" id="KW-1185">Reference proteome</keyword>
<dbReference type="EMBL" id="FO704551">
    <property type="protein sequence ID" value="CDG22723.1"/>
    <property type="molecule type" value="Genomic_DNA"/>
</dbReference>
<accession>A0A068R6C7</accession>
<protein>
    <submittedName>
        <fullName evidence="2">Uncharacterized protein</fullName>
    </submittedName>
</protein>
<dbReference type="RefSeq" id="WP_045959579.1">
    <property type="nucleotide sequence ID" value="NZ_FO704551.1"/>
</dbReference>
<sequence>MSVLEQQCQAVNTAREAARTPAASRKRTRYHDQKTGGLRKIRRIIVAQTVDPSSKTQVIAALLAQNFNLSGRHPDKMLFIGCRLFP</sequence>
<evidence type="ECO:0000313" key="3">
    <source>
        <dbReference type="Proteomes" id="UP000032735"/>
    </source>
</evidence>
<dbReference type="KEGG" id="xpo:XPG1_3081"/>
<proteinExistence type="predicted"/>
<evidence type="ECO:0000256" key="1">
    <source>
        <dbReference type="SAM" id="MobiDB-lite"/>
    </source>
</evidence>
<dbReference type="AlphaFoldDB" id="A0A068R6C7"/>
<gene>
    <name evidence="2" type="ORF">XPG1_3081</name>
</gene>
<reference evidence="2 3" key="1">
    <citation type="submission" date="2013-07" db="EMBL/GenBank/DDBJ databases">
        <authorList>
            <person name="Genoscope - CEA"/>
        </authorList>
    </citation>
    <scope>NUCLEOTIDE SEQUENCE [LARGE SCALE GENOMIC DNA]</scope>
    <source>
        <strain evidence="2 3">G6</strain>
    </source>
</reference>
<dbReference type="Proteomes" id="UP000032735">
    <property type="component" value="Chromosome"/>
</dbReference>
<evidence type="ECO:0000313" key="2">
    <source>
        <dbReference type="EMBL" id="CDG22723.1"/>
    </source>
</evidence>
<feature type="region of interest" description="Disordered" evidence="1">
    <location>
        <begin position="14"/>
        <end position="35"/>
    </location>
</feature>
<dbReference type="HOGENOM" id="CLU_2497139_0_0_6"/>
<organism evidence="2 3">
    <name type="scientific">Xenorhabdus poinarii G6</name>
    <dbReference type="NCBI Taxonomy" id="1354304"/>
    <lineage>
        <taxon>Bacteria</taxon>
        <taxon>Pseudomonadati</taxon>
        <taxon>Pseudomonadota</taxon>
        <taxon>Gammaproteobacteria</taxon>
        <taxon>Enterobacterales</taxon>
        <taxon>Morganellaceae</taxon>
        <taxon>Xenorhabdus</taxon>
    </lineage>
</organism>
<name>A0A068R6C7_9GAMM</name>